<dbReference type="InterPro" id="IPR003772">
    <property type="entry name" value="YceD"/>
</dbReference>
<dbReference type="PANTHER" id="PTHR38099:SF1">
    <property type="entry name" value="LARGE RIBOSOMAL RNA SUBUNIT ACCUMULATION PROTEIN YCED"/>
    <property type="match status" value="1"/>
</dbReference>
<dbReference type="InterPro" id="IPR039255">
    <property type="entry name" value="YceD_bac"/>
</dbReference>
<dbReference type="KEGG" id="salh:HMF8227_01555"/>
<dbReference type="EMBL" id="CP029347">
    <property type="protein sequence ID" value="AWL12029.1"/>
    <property type="molecule type" value="Genomic_DNA"/>
</dbReference>
<dbReference type="Pfam" id="PF02620">
    <property type="entry name" value="YceD"/>
    <property type="match status" value="1"/>
</dbReference>
<dbReference type="OrthoDB" id="9786771at2"/>
<dbReference type="NCBIfam" id="NF008395">
    <property type="entry name" value="PRK11193.1"/>
    <property type="match status" value="1"/>
</dbReference>
<name>A0A2S2E358_9ALTE</name>
<dbReference type="GO" id="GO:0042254">
    <property type="term" value="P:ribosome biogenesis"/>
    <property type="evidence" value="ECO:0007669"/>
    <property type="project" value="UniProtKB-KW"/>
</dbReference>
<dbReference type="GO" id="GO:0005829">
    <property type="term" value="C:cytosol"/>
    <property type="evidence" value="ECO:0007669"/>
    <property type="project" value="TreeGrafter"/>
</dbReference>
<organism evidence="6 7">
    <name type="scientific">Saliniradius amylolyticus</name>
    <dbReference type="NCBI Taxonomy" id="2183582"/>
    <lineage>
        <taxon>Bacteria</taxon>
        <taxon>Pseudomonadati</taxon>
        <taxon>Pseudomonadota</taxon>
        <taxon>Gammaproteobacteria</taxon>
        <taxon>Alteromonadales</taxon>
        <taxon>Alteromonadaceae</taxon>
        <taxon>Saliniradius</taxon>
    </lineage>
</organism>
<comment type="function">
    <text evidence="1">Plays a role in synthesis, processing and/or stability of 23S rRNA.</text>
</comment>
<protein>
    <recommendedName>
        <fullName evidence="3">Large ribosomal RNA subunit accumulation protein YceD</fullName>
    </recommendedName>
    <alternativeName>
        <fullName evidence="5">23S rRNA accumulation protein YceD</fullName>
    </alternativeName>
</protein>
<evidence type="ECO:0000313" key="6">
    <source>
        <dbReference type="EMBL" id="AWL12029.1"/>
    </source>
</evidence>
<evidence type="ECO:0000256" key="3">
    <source>
        <dbReference type="ARBA" id="ARBA00015716"/>
    </source>
</evidence>
<evidence type="ECO:0000313" key="7">
    <source>
        <dbReference type="Proteomes" id="UP000245728"/>
    </source>
</evidence>
<evidence type="ECO:0000256" key="2">
    <source>
        <dbReference type="ARBA" id="ARBA00010740"/>
    </source>
</evidence>
<gene>
    <name evidence="6" type="ORF">HMF8227_01555</name>
</gene>
<proteinExistence type="inferred from homology"/>
<dbReference type="RefSeq" id="WP_109339635.1">
    <property type="nucleotide sequence ID" value="NZ_CP029347.1"/>
</dbReference>
<comment type="similarity">
    <text evidence="2">Belongs to the DUF177 domain family.</text>
</comment>
<dbReference type="AlphaFoldDB" id="A0A2S2E358"/>
<dbReference type="PANTHER" id="PTHR38099">
    <property type="entry name" value="LARGE RIBOSOMAL RNA SUBUNIT ACCUMULATION PROTEIN YCED"/>
    <property type="match status" value="1"/>
</dbReference>
<reference evidence="6 7" key="1">
    <citation type="submission" date="2018-05" db="EMBL/GenBank/DDBJ databases">
        <title>Salinimonas sp. HMF8227 Genome sequencing and assembly.</title>
        <authorList>
            <person name="Kang H."/>
            <person name="Kang J."/>
            <person name="Cha I."/>
            <person name="Kim H."/>
            <person name="Joh K."/>
        </authorList>
    </citation>
    <scope>NUCLEOTIDE SEQUENCE [LARGE SCALE GENOMIC DNA]</scope>
    <source>
        <strain evidence="6 7">HMF8227</strain>
    </source>
</reference>
<evidence type="ECO:0000256" key="5">
    <source>
        <dbReference type="ARBA" id="ARBA00031841"/>
    </source>
</evidence>
<evidence type="ECO:0000256" key="1">
    <source>
        <dbReference type="ARBA" id="ARBA00002868"/>
    </source>
</evidence>
<accession>A0A2S2E358</accession>
<keyword evidence="7" id="KW-1185">Reference proteome</keyword>
<evidence type="ECO:0000256" key="4">
    <source>
        <dbReference type="ARBA" id="ARBA00022517"/>
    </source>
</evidence>
<dbReference type="Proteomes" id="UP000245728">
    <property type="component" value="Chromosome"/>
</dbReference>
<keyword evidence="4" id="KW-0690">Ribosome biogenesis</keyword>
<sequence length="175" mass="19841">MQKVKLPKQLDPFKNAVKRSDYDGVLEVKDMSRLHEAAAAVEDDVSVNVRFDKDAQGLAFFDGTLTTKVSLICQRCNESFVYPVSVSFCFCPIRSDSDLDELPERYEPVEVDDHGNVDLLKLFEDELILSLPLVALHAEQDCQIRSDEMSYGEVEPVDDNPNPFAVLKELKRDQE</sequence>